<evidence type="ECO:0000256" key="1">
    <source>
        <dbReference type="SAM" id="MobiDB-lite"/>
    </source>
</evidence>
<evidence type="ECO:0000313" key="7">
    <source>
        <dbReference type="Proteomes" id="UP000265566"/>
    </source>
</evidence>
<evidence type="ECO:0000313" key="4">
    <source>
        <dbReference type="EMBL" id="RHN77849.1"/>
    </source>
</evidence>
<dbReference type="AlphaFoldDB" id="A0A072VFS6"/>
<dbReference type="InterPro" id="IPR008889">
    <property type="entry name" value="VQ"/>
</dbReference>
<dbReference type="EnsemblPlants" id="KEH40436">
    <property type="protein sequence ID" value="KEH40436"/>
    <property type="gene ID" value="MTR_1g028910"/>
</dbReference>
<reference evidence="5" key="3">
    <citation type="submission" date="2015-04" db="UniProtKB">
        <authorList>
            <consortium name="EnsemblPlants"/>
        </authorList>
    </citation>
    <scope>IDENTIFICATION</scope>
    <source>
        <strain evidence="5">cv. Jemalong A17</strain>
    </source>
</reference>
<sequence>MNFPNDTTYGRSPIQRGHQLQGPRPTPLRINKNSHKIKKPPLAPQAQPRLPVIIYMVSPKIIHTTPSEFMSLVQRLTGSSSSSSNNVSMSNDSLNDNTSYEMTTFIAAPCATIEKAREPNQDIKKEHQSSNCGEETKYLFNGVFSPSSLFLDPDIIKFINDLSPVLSSDRNFMKNSFIMPNPSYGVSPPPPSIDLFNNF</sequence>
<protein>
    <submittedName>
        <fullName evidence="3">MKS1-like protein</fullName>
    </submittedName>
</protein>
<reference evidence="7" key="4">
    <citation type="journal article" date="2018" name="Nat. Plants">
        <title>Whole-genome landscape of Medicago truncatula symbiotic genes.</title>
        <authorList>
            <person name="Pecrix Y."/>
            <person name="Staton S.E."/>
            <person name="Sallet E."/>
            <person name="Lelandais-Briere C."/>
            <person name="Moreau S."/>
            <person name="Carrere S."/>
            <person name="Blein T."/>
            <person name="Jardinaud M.F."/>
            <person name="Latrasse D."/>
            <person name="Zouine M."/>
            <person name="Zahm M."/>
            <person name="Kreplak J."/>
            <person name="Mayjonade B."/>
            <person name="Satge C."/>
            <person name="Perez M."/>
            <person name="Cauet S."/>
            <person name="Marande W."/>
            <person name="Chantry-Darmon C."/>
            <person name="Lopez-Roques C."/>
            <person name="Bouchez O."/>
            <person name="Berard A."/>
            <person name="Debelle F."/>
            <person name="Munos S."/>
            <person name="Bendahmane A."/>
            <person name="Berges H."/>
            <person name="Niebel A."/>
            <person name="Buitink J."/>
            <person name="Frugier F."/>
            <person name="Benhamed M."/>
            <person name="Crespi M."/>
            <person name="Gouzy J."/>
            <person name="Gamas P."/>
        </authorList>
    </citation>
    <scope>NUCLEOTIDE SEQUENCE [LARGE SCALE GENOMIC DNA]</scope>
    <source>
        <strain evidence="7">cv. Jemalong A17</strain>
    </source>
</reference>
<keyword evidence="6" id="KW-1185">Reference proteome</keyword>
<proteinExistence type="predicted"/>
<reference evidence="3 6" key="1">
    <citation type="journal article" date="2011" name="Nature">
        <title>The Medicago genome provides insight into the evolution of rhizobial symbioses.</title>
        <authorList>
            <person name="Young N.D."/>
            <person name="Debelle F."/>
            <person name="Oldroyd G.E."/>
            <person name="Geurts R."/>
            <person name="Cannon S.B."/>
            <person name="Udvardi M.K."/>
            <person name="Benedito V.A."/>
            <person name="Mayer K.F."/>
            <person name="Gouzy J."/>
            <person name="Schoof H."/>
            <person name="Van de Peer Y."/>
            <person name="Proost S."/>
            <person name="Cook D.R."/>
            <person name="Meyers B.C."/>
            <person name="Spannagl M."/>
            <person name="Cheung F."/>
            <person name="De Mita S."/>
            <person name="Krishnakumar V."/>
            <person name="Gundlach H."/>
            <person name="Zhou S."/>
            <person name="Mudge J."/>
            <person name="Bharti A.K."/>
            <person name="Murray J.D."/>
            <person name="Naoumkina M.A."/>
            <person name="Rosen B."/>
            <person name="Silverstein K.A."/>
            <person name="Tang H."/>
            <person name="Rombauts S."/>
            <person name="Zhao P.X."/>
            <person name="Zhou P."/>
            <person name="Barbe V."/>
            <person name="Bardou P."/>
            <person name="Bechner M."/>
            <person name="Bellec A."/>
            <person name="Berger A."/>
            <person name="Berges H."/>
            <person name="Bidwell S."/>
            <person name="Bisseling T."/>
            <person name="Choisne N."/>
            <person name="Couloux A."/>
            <person name="Denny R."/>
            <person name="Deshpande S."/>
            <person name="Dai X."/>
            <person name="Doyle J.J."/>
            <person name="Dudez A.M."/>
            <person name="Farmer A.D."/>
            <person name="Fouteau S."/>
            <person name="Franken C."/>
            <person name="Gibelin C."/>
            <person name="Gish J."/>
            <person name="Goldstein S."/>
            <person name="Gonzalez A.J."/>
            <person name="Green P.J."/>
            <person name="Hallab A."/>
            <person name="Hartog M."/>
            <person name="Hua A."/>
            <person name="Humphray S.J."/>
            <person name="Jeong D.H."/>
            <person name="Jing Y."/>
            <person name="Jocker A."/>
            <person name="Kenton S.M."/>
            <person name="Kim D.J."/>
            <person name="Klee K."/>
            <person name="Lai H."/>
            <person name="Lang C."/>
            <person name="Lin S."/>
            <person name="Macmil S.L."/>
            <person name="Magdelenat G."/>
            <person name="Matthews L."/>
            <person name="McCorrison J."/>
            <person name="Monaghan E.L."/>
            <person name="Mun J.H."/>
            <person name="Najar F.Z."/>
            <person name="Nicholson C."/>
            <person name="Noirot C."/>
            <person name="O'Bleness M."/>
            <person name="Paule C.R."/>
            <person name="Poulain J."/>
            <person name="Prion F."/>
            <person name="Qin B."/>
            <person name="Qu C."/>
            <person name="Retzel E.F."/>
            <person name="Riddle C."/>
            <person name="Sallet E."/>
            <person name="Samain S."/>
            <person name="Samson N."/>
            <person name="Sanders I."/>
            <person name="Saurat O."/>
            <person name="Scarpelli C."/>
            <person name="Schiex T."/>
            <person name="Segurens B."/>
            <person name="Severin A.J."/>
            <person name="Sherrier D.J."/>
            <person name="Shi R."/>
            <person name="Sims S."/>
            <person name="Singer S.R."/>
            <person name="Sinharoy S."/>
            <person name="Sterck L."/>
            <person name="Viollet A."/>
            <person name="Wang B.B."/>
            <person name="Wang K."/>
            <person name="Wang M."/>
            <person name="Wang X."/>
            <person name="Warfsmann J."/>
            <person name="Weissenbach J."/>
            <person name="White D.D."/>
            <person name="White J.D."/>
            <person name="Wiley G.B."/>
            <person name="Wincker P."/>
            <person name="Xing Y."/>
            <person name="Yang L."/>
            <person name="Yao Z."/>
            <person name="Ying F."/>
            <person name="Zhai J."/>
            <person name="Zhou L."/>
            <person name="Zuber A."/>
            <person name="Denarie J."/>
            <person name="Dixon R.A."/>
            <person name="May G.D."/>
            <person name="Schwartz D.C."/>
            <person name="Rogers J."/>
            <person name="Quetier F."/>
            <person name="Town C.D."/>
            <person name="Roe B.A."/>
        </authorList>
    </citation>
    <scope>NUCLEOTIDE SEQUENCE [LARGE SCALE GENOMIC DNA]</scope>
    <source>
        <strain evidence="3">A17</strain>
        <strain evidence="5 6">cv. Jemalong A17</strain>
    </source>
</reference>
<feature type="domain" description="VQ" evidence="2">
    <location>
        <begin position="57"/>
        <end position="82"/>
    </location>
</feature>
<dbReference type="PANTHER" id="PTHR33143">
    <property type="entry name" value="F16F4.1 PROTEIN-RELATED"/>
    <property type="match status" value="1"/>
</dbReference>
<reference evidence="3 6" key="2">
    <citation type="journal article" date="2014" name="BMC Genomics">
        <title>An improved genome release (version Mt4.0) for the model legume Medicago truncatula.</title>
        <authorList>
            <person name="Tang H."/>
            <person name="Krishnakumar V."/>
            <person name="Bidwell S."/>
            <person name="Rosen B."/>
            <person name="Chan A."/>
            <person name="Zhou S."/>
            <person name="Gentzbittel L."/>
            <person name="Childs K.L."/>
            <person name="Yandell M."/>
            <person name="Gundlach H."/>
            <person name="Mayer K.F."/>
            <person name="Schwartz D.C."/>
            <person name="Town C.D."/>
        </authorList>
    </citation>
    <scope>GENOME REANNOTATION</scope>
    <source>
        <strain evidence="3">A17</strain>
        <strain evidence="5 6">cv. Jemalong A17</strain>
    </source>
</reference>
<dbReference type="Pfam" id="PF05678">
    <property type="entry name" value="VQ"/>
    <property type="match status" value="1"/>
</dbReference>
<dbReference type="HOGENOM" id="CLU_074462_0_0_1"/>
<dbReference type="PANTHER" id="PTHR33143:SF63">
    <property type="entry name" value="F16F4.1 PROTEIN"/>
    <property type="match status" value="1"/>
</dbReference>
<evidence type="ECO:0000259" key="2">
    <source>
        <dbReference type="Pfam" id="PF05678"/>
    </source>
</evidence>
<evidence type="ECO:0000313" key="6">
    <source>
        <dbReference type="Proteomes" id="UP000002051"/>
    </source>
</evidence>
<dbReference type="OrthoDB" id="695631at2759"/>
<accession>A0A072VFS6</accession>
<dbReference type="STRING" id="3880.A0A072VFS6"/>
<name>A0A072VFS6_MEDTR</name>
<dbReference type="EMBL" id="PSQE01000001">
    <property type="protein sequence ID" value="RHN77849.1"/>
    <property type="molecule type" value="Genomic_DNA"/>
</dbReference>
<feature type="region of interest" description="Disordered" evidence="1">
    <location>
        <begin position="1"/>
        <end position="44"/>
    </location>
</feature>
<dbReference type="Proteomes" id="UP000002051">
    <property type="component" value="Unassembled WGS sequence"/>
</dbReference>
<gene>
    <name evidence="3" type="ordered locus">MTR_1g028910</name>
    <name evidence="4" type="ORF">MtrunA17_Chr1g0159171</name>
</gene>
<dbReference type="Proteomes" id="UP000265566">
    <property type="component" value="Chromosome 1"/>
</dbReference>
<dbReference type="Gramene" id="rna1345">
    <property type="protein sequence ID" value="RHN77849.1"/>
    <property type="gene ID" value="gene1345"/>
</dbReference>
<dbReference type="InterPro" id="IPR039607">
    <property type="entry name" value="VQ_8/17/18/20/21/25"/>
</dbReference>
<dbReference type="EMBL" id="CM001217">
    <property type="protein sequence ID" value="KEH40436.1"/>
    <property type="molecule type" value="Genomic_DNA"/>
</dbReference>
<evidence type="ECO:0000313" key="3">
    <source>
        <dbReference type="EMBL" id="KEH40436.1"/>
    </source>
</evidence>
<feature type="compositionally biased region" description="Polar residues" evidence="1">
    <location>
        <begin position="1"/>
        <end position="10"/>
    </location>
</feature>
<reference evidence="4" key="5">
    <citation type="journal article" date="2018" name="Nat. Plants">
        <title>Whole-genome landscape of Medicago truncatula symbiotic genes.</title>
        <authorList>
            <person name="Pecrix Y."/>
            <person name="Gamas P."/>
            <person name="Carrere S."/>
        </authorList>
    </citation>
    <scope>NUCLEOTIDE SEQUENCE</scope>
    <source>
        <tissue evidence="4">Leaves</tissue>
    </source>
</reference>
<evidence type="ECO:0000313" key="5">
    <source>
        <dbReference type="EnsemblPlants" id="KEH40436"/>
    </source>
</evidence>
<organism evidence="3 6">
    <name type="scientific">Medicago truncatula</name>
    <name type="common">Barrel medic</name>
    <name type="synonym">Medicago tribuloides</name>
    <dbReference type="NCBI Taxonomy" id="3880"/>
    <lineage>
        <taxon>Eukaryota</taxon>
        <taxon>Viridiplantae</taxon>
        <taxon>Streptophyta</taxon>
        <taxon>Embryophyta</taxon>
        <taxon>Tracheophyta</taxon>
        <taxon>Spermatophyta</taxon>
        <taxon>Magnoliopsida</taxon>
        <taxon>eudicotyledons</taxon>
        <taxon>Gunneridae</taxon>
        <taxon>Pentapetalae</taxon>
        <taxon>rosids</taxon>
        <taxon>fabids</taxon>
        <taxon>Fabales</taxon>
        <taxon>Fabaceae</taxon>
        <taxon>Papilionoideae</taxon>
        <taxon>50 kb inversion clade</taxon>
        <taxon>NPAAA clade</taxon>
        <taxon>Hologalegina</taxon>
        <taxon>IRL clade</taxon>
        <taxon>Trifolieae</taxon>
        <taxon>Medicago</taxon>
    </lineage>
</organism>
<dbReference type="GO" id="GO:0005634">
    <property type="term" value="C:nucleus"/>
    <property type="evidence" value="ECO:0000318"/>
    <property type="project" value="GO_Central"/>
</dbReference>